<accession>A0A8H5EU27</accession>
<organism evidence="1 2">
    <name type="scientific">Psilocybe cf. subviscida</name>
    <dbReference type="NCBI Taxonomy" id="2480587"/>
    <lineage>
        <taxon>Eukaryota</taxon>
        <taxon>Fungi</taxon>
        <taxon>Dikarya</taxon>
        <taxon>Basidiomycota</taxon>
        <taxon>Agaricomycotina</taxon>
        <taxon>Agaricomycetes</taxon>
        <taxon>Agaricomycetidae</taxon>
        <taxon>Agaricales</taxon>
        <taxon>Agaricineae</taxon>
        <taxon>Strophariaceae</taxon>
        <taxon>Psilocybe</taxon>
    </lineage>
</organism>
<proteinExistence type="predicted"/>
<dbReference type="CDD" id="cd02440">
    <property type="entry name" value="AdoMet_MTases"/>
    <property type="match status" value="1"/>
</dbReference>
<dbReference type="Proteomes" id="UP000567179">
    <property type="component" value="Unassembled WGS sequence"/>
</dbReference>
<keyword evidence="2" id="KW-1185">Reference proteome</keyword>
<dbReference type="SUPFAM" id="SSF53335">
    <property type="entry name" value="S-adenosyl-L-methionine-dependent methyltransferases"/>
    <property type="match status" value="1"/>
</dbReference>
<comment type="caution">
    <text evidence="1">The sequence shown here is derived from an EMBL/GenBank/DDBJ whole genome shotgun (WGS) entry which is preliminary data.</text>
</comment>
<dbReference type="OrthoDB" id="433955at2759"/>
<reference evidence="1 2" key="1">
    <citation type="journal article" date="2020" name="ISME J.">
        <title>Uncovering the hidden diversity of litter-decomposition mechanisms in mushroom-forming fungi.</title>
        <authorList>
            <person name="Floudas D."/>
            <person name="Bentzer J."/>
            <person name="Ahren D."/>
            <person name="Johansson T."/>
            <person name="Persson P."/>
            <person name="Tunlid A."/>
        </authorList>
    </citation>
    <scope>NUCLEOTIDE SEQUENCE [LARGE SCALE GENOMIC DNA]</scope>
    <source>
        <strain evidence="1 2">CBS 101986</strain>
    </source>
</reference>
<gene>
    <name evidence="1" type="ORF">D9619_003756</name>
</gene>
<evidence type="ECO:0000313" key="1">
    <source>
        <dbReference type="EMBL" id="KAF5312535.1"/>
    </source>
</evidence>
<sequence length="381" mass="41505">MLQPTATLPPIKFIRKQSPESLQAALTYLRSIYNPPVRGSRRRQTKKRDTHAADVDALRTDAFERSYTIKWLTALTSQCEASEEDEDYERLVEDAASLLAICAGTASAGVITRQFVFDLTDPGQASTVNPSVSVDLRDVPLDNHDYGSVGAQTWGGACIMAEMIAEDPQAFGLCLTNVRSGGPLRCLELGAGTGLVSLAAGKVVEQLSCAPDCVQIVATDYYPSVLTNLEENLQTNFPASSSPLEADSQSTSRPRITVRRLDWFNFSIGEEVPDPVLQEPFDVIYGADIIYEAQHATWIKGCLSKLLSRKGGVFHLIIPLRSTHAKESGTIETVFGDSSPGFLMIQHRATIVCDADAAEVGEEVEYAYYRIGWSDDATVAS</sequence>
<dbReference type="GO" id="GO:0008757">
    <property type="term" value="F:S-adenosylmethionine-dependent methyltransferase activity"/>
    <property type="evidence" value="ECO:0007669"/>
    <property type="project" value="UniProtKB-ARBA"/>
</dbReference>
<name>A0A8H5EU27_9AGAR</name>
<dbReference type="EMBL" id="JAACJJ010000056">
    <property type="protein sequence ID" value="KAF5312535.1"/>
    <property type="molecule type" value="Genomic_DNA"/>
</dbReference>
<dbReference type="InterPro" id="IPR019410">
    <property type="entry name" value="Methyltransf_16"/>
</dbReference>
<protein>
    <submittedName>
        <fullName evidence="1">Uncharacterized protein</fullName>
    </submittedName>
</protein>
<dbReference type="PANTHER" id="PTHR14614">
    <property type="entry name" value="HEPATOCELLULAR CARCINOMA-ASSOCIATED ANTIGEN"/>
    <property type="match status" value="1"/>
</dbReference>
<dbReference type="InterPro" id="IPR029063">
    <property type="entry name" value="SAM-dependent_MTases_sf"/>
</dbReference>
<dbReference type="AlphaFoldDB" id="A0A8H5EU27"/>
<evidence type="ECO:0000313" key="2">
    <source>
        <dbReference type="Proteomes" id="UP000567179"/>
    </source>
</evidence>
<dbReference type="Pfam" id="PF10294">
    <property type="entry name" value="Methyltransf_16"/>
    <property type="match status" value="1"/>
</dbReference>
<dbReference type="Gene3D" id="3.40.50.150">
    <property type="entry name" value="Vaccinia Virus protein VP39"/>
    <property type="match status" value="1"/>
</dbReference>